<dbReference type="GO" id="GO:0140359">
    <property type="term" value="F:ABC-type transporter activity"/>
    <property type="evidence" value="ECO:0007669"/>
    <property type="project" value="InterPro"/>
</dbReference>
<feature type="transmembrane region" description="Helical" evidence="1">
    <location>
        <begin position="191"/>
        <end position="211"/>
    </location>
</feature>
<keyword evidence="1" id="KW-0812">Transmembrane</keyword>
<feature type="transmembrane region" description="Helical" evidence="1">
    <location>
        <begin position="286"/>
        <end position="310"/>
    </location>
</feature>
<feature type="transmembrane region" description="Helical" evidence="1">
    <location>
        <begin position="20"/>
        <end position="42"/>
    </location>
</feature>
<dbReference type="RefSeq" id="WP_165878551.1">
    <property type="nucleotide sequence ID" value="NZ_SMAL01000007.1"/>
</dbReference>
<dbReference type="PANTHER" id="PTHR43471">
    <property type="entry name" value="ABC TRANSPORTER PERMEASE"/>
    <property type="match status" value="1"/>
</dbReference>
<evidence type="ECO:0000313" key="2">
    <source>
        <dbReference type="EMBL" id="TCT13944.1"/>
    </source>
</evidence>
<accession>A0A4R3MJM7</accession>
<evidence type="ECO:0000313" key="3">
    <source>
        <dbReference type="Proteomes" id="UP000294902"/>
    </source>
</evidence>
<feature type="transmembrane region" description="Helical" evidence="1">
    <location>
        <begin position="374"/>
        <end position="393"/>
    </location>
</feature>
<sequence>MLSVIIKKEFKRVFSDRRLIFSMFILPAVSIFAMYSIMGIALEGMMKNFDEHTSVVYVYNAPELFKMYGLDNELNMSISFIETNENFDKIKEDIRFGRVDLLVEFEEGFMDMVDSYATGNRPEIRTFYNPSEDNSNIARNRFRTTLLSTFENDILAERFGNIDYITVFDIDRTNPSEGIIQDDNRATGKGLAMLLPVLITVFLFSAVMGIGTDTIAGEKERGTMATLLLSPVKRETIAFGKLISLGLVSILSVLCSFAGIIASMPFAAVMFSGGGDMNISGYRLDFIAYVQLFFIMIGMAGIFVGIISLVSVRAKTIKEANTYAAPITMIVMMGAFANMFSQGTPELTSFGIPVYGSVAALKALLELELTMAQFFVNIGGSAIVLGVIIVMITKTFNDENIMLNA</sequence>
<comment type="caution">
    <text evidence="2">The sequence shown here is derived from an EMBL/GenBank/DDBJ whole genome shotgun (WGS) entry which is preliminary data.</text>
</comment>
<feature type="transmembrane region" description="Helical" evidence="1">
    <location>
        <begin position="322"/>
        <end position="341"/>
    </location>
</feature>
<gene>
    <name evidence="2" type="ORF">EDC18_10713</name>
</gene>
<protein>
    <submittedName>
        <fullName evidence="2">Sodium transport system permease protein</fullName>
    </submittedName>
</protein>
<proteinExistence type="predicted"/>
<dbReference type="PANTHER" id="PTHR43471:SF3">
    <property type="entry name" value="ABC TRANSPORTER PERMEASE PROTEIN NATB"/>
    <property type="match status" value="1"/>
</dbReference>
<name>A0A4R3MJM7_9FIRM</name>
<reference evidence="2 3" key="1">
    <citation type="submission" date="2019-03" db="EMBL/GenBank/DDBJ databases">
        <title>Genomic Encyclopedia of Type Strains, Phase IV (KMG-IV): sequencing the most valuable type-strain genomes for metagenomic binning, comparative biology and taxonomic classification.</title>
        <authorList>
            <person name="Goeker M."/>
        </authorList>
    </citation>
    <scope>NUCLEOTIDE SEQUENCE [LARGE SCALE GENOMIC DNA]</scope>
    <source>
        <strain evidence="2 3">DSM 24629</strain>
    </source>
</reference>
<feature type="transmembrane region" description="Helical" evidence="1">
    <location>
        <begin position="242"/>
        <end position="266"/>
    </location>
</feature>
<dbReference type="AlphaFoldDB" id="A0A4R3MJM7"/>
<evidence type="ECO:0000256" key="1">
    <source>
        <dbReference type="SAM" id="Phobius"/>
    </source>
</evidence>
<dbReference type="Pfam" id="PF12679">
    <property type="entry name" value="ABC2_membrane_2"/>
    <property type="match status" value="1"/>
</dbReference>
<keyword evidence="1" id="KW-1133">Transmembrane helix</keyword>
<keyword evidence="3" id="KW-1185">Reference proteome</keyword>
<dbReference type="Proteomes" id="UP000294902">
    <property type="component" value="Unassembled WGS sequence"/>
</dbReference>
<organism evidence="2 3">
    <name type="scientific">Natranaerovirga pectinivora</name>
    <dbReference type="NCBI Taxonomy" id="682400"/>
    <lineage>
        <taxon>Bacteria</taxon>
        <taxon>Bacillati</taxon>
        <taxon>Bacillota</taxon>
        <taxon>Clostridia</taxon>
        <taxon>Lachnospirales</taxon>
        <taxon>Natranaerovirgaceae</taxon>
        <taxon>Natranaerovirga</taxon>
    </lineage>
</organism>
<dbReference type="GO" id="GO:0016020">
    <property type="term" value="C:membrane"/>
    <property type="evidence" value="ECO:0007669"/>
    <property type="project" value="UniProtKB-SubCell"/>
</dbReference>
<keyword evidence="1" id="KW-0472">Membrane</keyword>
<dbReference type="EMBL" id="SMAL01000007">
    <property type="protein sequence ID" value="TCT13944.1"/>
    <property type="molecule type" value="Genomic_DNA"/>
</dbReference>